<protein>
    <recommendedName>
        <fullName evidence="5">CLAVATA3/ESR (CLE)-related protein 45</fullName>
    </recommendedName>
</protein>
<feature type="signal peptide" evidence="2">
    <location>
        <begin position="1"/>
        <end position="28"/>
    </location>
</feature>
<reference evidence="3 4" key="1">
    <citation type="submission" date="2020-02" db="EMBL/GenBank/DDBJ databases">
        <authorList>
            <person name="Ma Q."/>
            <person name="Huang Y."/>
            <person name="Song X."/>
            <person name="Pei D."/>
        </authorList>
    </citation>
    <scope>NUCLEOTIDE SEQUENCE [LARGE SCALE GENOMIC DNA]</scope>
    <source>
        <strain evidence="3">Sxm20200214</strain>
        <tissue evidence="3">Leaf</tissue>
    </source>
</reference>
<sequence length="124" mass="14156">MLGSSTRIMFCLLVCVGLLSDNRYKVSALRSREFFLKETHGDKAGVHPGEISKLESTDIHFRHNREEQGILRGNRRILGEVNKDKVKAEKTQAQKNQTKESLQSSKRHVRRGSDPIHNKSQPFS</sequence>
<feature type="region of interest" description="Disordered" evidence="1">
    <location>
        <begin position="81"/>
        <end position="124"/>
    </location>
</feature>
<feature type="compositionally biased region" description="Polar residues" evidence="1">
    <location>
        <begin position="93"/>
        <end position="104"/>
    </location>
</feature>
<comment type="caution">
    <text evidence="3">The sequence shown here is derived from an EMBL/GenBank/DDBJ whole genome shotgun (WGS) entry which is preliminary data.</text>
</comment>
<evidence type="ECO:0000313" key="3">
    <source>
        <dbReference type="EMBL" id="KAG2322271.1"/>
    </source>
</evidence>
<dbReference type="PANTHER" id="PTHR36726">
    <property type="entry name" value="CLAVATA3/ESR (CLE)-RELATED PROTEIN 45"/>
    <property type="match status" value="1"/>
</dbReference>
<dbReference type="InterPro" id="IPR038821">
    <property type="entry name" value="CLE45-like"/>
</dbReference>
<dbReference type="EMBL" id="JAAMPC010000003">
    <property type="protein sequence ID" value="KAG2322271.1"/>
    <property type="molecule type" value="Genomic_DNA"/>
</dbReference>
<dbReference type="AlphaFoldDB" id="A0A8X7W399"/>
<proteinExistence type="predicted"/>
<accession>A0A8X7W399</accession>
<feature type="chain" id="PRO_5036505687" description="CLAVATA3/ESR (CLE)-related protein 45" evidence="2">
    <location>
        <begin position="29"/>
        <end position="124"/>
    </location>
</feature>
<keyword evidence="2" id="KW-0732">Signal</keyword>
<dbReference type="Proteomes" id="UP000886595">
    <property type="component" value="Unassembled WGS sequence"/>
</dbReference>
<organism evidence="3 4">
    <name type="scientific">Brassica carinata</name>
    <name type="common">Ethiopian mustard</name>
    <name type="synonym">Abyssinian cabbage</name>
    <dbReference type="NCBI Taxonomy" id="52824"/>
    <lineage>
        <taxon>Eukaryota</taxon>
        <taxon>Viridiplantae</taxon>
        <taxon>Streptophyta</taxon>
        <taxon>Embryophyta</taxon>
        <taxon>Tracheophyta</taxon>
        <taxon>Spermatophyta</taxon>
        <taxon>Magnoliopsida</taxon>
        <taxon>eudicotyledons</taxon>
        <taxon>Gunneridae</taxon>
        <taxon>Pentapetalae</taxon>
        <taxon>rosids</taxon>
        <taxon>malvids</taxon>
        <taxon>Brassicales</taxon>
        <taxon>Brassicaceae</taxon>
        <taxon>Brassiceae</taxon>
        <taxon>Brassica</taxon>
    </lineage>
</organism>
<evidence type="ECO:0000256" key="1">
    <source>
        <dbReference type="SAM" id="MobiDB-lite"/>
    </source>
</evidence>
<evidence type="ECO:0000313" key="4">
    <source>
        <dbReference type="Proteomes" id="UP000886595"/>
    </source>
</evidence>
<keyword evidence="4" id="KW-1185">Reference proteome</keyword>
<evidence type="ECO:0000256" key="2">
    <source>
        <dbReference type="SAM" id="SignalP"/>
    </source>
</evidence>
<evidence type="ECO:0008006" key="5">
    <source>
        <dbReference type="Google" id="ProtNLM"/>
    </source>
</evidence>
<gene>
    <name evidence="3" type="ORF">Bca52824_015484</name>
</gene>
<dbReference type="PANTHER" id="PTHR36726:SF8">
    <property type="entry name" value="GENOME ASSEMBLY, CHROMOSOME: A07"/>
    <property type="match status" value="1"/>
</dbReference>
<dbReference type="OrthoDB" id="683168at2759"/>
<name>A0A8X7W399_BRACI</name>
<feature type="compositionally biased region" description="Basic and acidic residues" evidence="1">
    <location>
        <begin position="81"/>
        <end position="92"/>
    </location>
</feature>